<evidence type="ECO:0000256" key="1">
    <source>
        <dbReference type="SAM" id="SignalP"/>
    </source>
</evidence>
<feature type="chain" id="PRO_5041392003" description="DUF2268 domain-containing protein" evidence="1">
    <location>
        <begin position="21"/>
        <end position="252"/>
    </location>
</feature>
<dbReference type="RefSeq" id="WP_338291858.1">
    <property type="nucleotide sequence ID" value="NZ_AP027272.1"/>
</dbReference>
<keyword evidence="4" id="KW-1185">Reference proteome</keyword>
<dbReference type="Pfam" id="PF10026">
    <property type="entry name" value="DUF2268"/>
    <property type="match status" value="1"/>
</dbReference>
<evidence type="ECO:0000259" key="2">
    <source>
        <dbReference type="Pfam" id="PF10026"/>
    </source>
</evidence>
<name>A0AA48HID5_9ALTE</name>
<reference evidence="3" key="1">
    <citation type="submission" date="2023-01" db="EMBL/GenBank/DDBJ databases">
        <title>Complete genome sequence of Planctobacterium marinum strain Dej080120_11.</title>
        <authorList>
            <person name="Ueki S."/>
            <person name="Maruyama F."/>
        </authorList>
    </citation>
    <scope>NUCLEOTIDE SEQUENCE</scope>
    <source>
        <strain evidence="3">Dej080120_11</strain>
    </source>
</reference>
<evidence type="ECO:0000313" key="3">
    <source>
        <dbReference type="EMBL" id="BDX05859.1"/>
    </source>
</evidence>
<dbReference type="AlphaFoldDB" id="A0AA48HID5"/>
<dbReference type="InterPro" id="IPR018728">
    <property type="entry name" value="DUF2268"/>
</dbReference>
<proteinExistence type="predicted"/>
<dbReference type="EMBL" id="AP027272">
    <property type="protein sequence ID" value="BDX05859.1"/>
    <property type="molecule type" value="Genomic_DNA"/>
</dbReference>
<dbReference type="KEGG" id="pmaw:MACH26_13800"/>
<organism evidence="3 4">
    <name type="scientific">Planctobacterium marinum</name>
    <dbReference type="NCBI Taxonomy" id="1631968"/>
    <lineage>
        <taxon>Bacteria</taxon>
        <taxon>Pseudomonadati</taxon>
        <taxon>Pseudomonadota</taxon>
        <taxon>Gammaproteobacteria</taxon>
        <taxon>Alteromonadales</taxon>
        <taxon>Alteromonadaceae</taxon>
        <taxon>Planctobacterium</taxon>
    </lineage>
</organism>
<evidence type="ECO:0000313" key="4">
    <source>
        <dbReference type="Proteomes" id="UP001333710"/>
    </source>
</evidence>
<dbReference type="Proteomes" id="UP001333710">
    <property type="component" value="Chromosome"/>
</dbReference>
<protein>
    <recommendedName>
        <fullName evidence="2">DUF2268 domain-containing protein</fullName>
    </recommendedName>
</protein>
<feature type="signal peptide" evidence="1">
    <location>
        <begin position="1"/>
        <end position="20"/>
    </location>
</feature>
<accession>A0AA48HID5</accession>
<sequence length="252" mass="28038">MKSLLAIAIFWFASSNIVLADSKHLQGVNPALTFSYQGESFTDSIKQKIEQTAVVAERDVRLFFPEMNKNIHFSISSIDFDLAMVGHATGMAVRHLGKAEIQVRLSNFEGASLDVAIKDGLRATLLHELHHIARGWAIEDNRFPYGIYIATVNEGLAVVFSELLTGNSYEGNQGPAEVNTWVEEILALPKDANYMHWVSGYHPDGRGAIGYKTGRYIIYTALLKGNKNIIELSRMSIHEILEEAGFKAPEEK</sequence>
<keyword evidence="1" id="KW-0732">Signal</keyword>
<feature type="domain" description="DUF2268" evidence="2">
    <location>
        <begin position="120"/>
        <end position="242"/>
    </location>
</feature>
<gene>
    <name evidence="3" type="ORF">MACH26_13800</name>
</gene>